<sequence>MSKPDSSPQLSHLTTAEKLRFYALFKLVTTSGAGPLRAPSFWDFEGKAKADIWKATKLELEKTSQNGSCIEIVELAALEYIEKASRLGWVDSSREDPLQPHEREEQQQQKLVFELSKFLAEEGWDALQITPDETERDSGDENDEEDSAESESTTSERDEFGLRLDPNRESRPTTCEKTSDLKEHPIINMAPVSRMLDVTALNDPSSGEPSLHDLVIDNDQSGVERYLSLVLKQGGNGHVERLVNQYNTDGYTPLHLASDRGNFEMVRILINSGSDPSLKDEHDCLTARELACEAGMIVVENYLTQLEIQA</sequence>
<dbReference type="InterPro" id="IPR002110">
    <property type="entry name" value="Ankyrin_rpt"/>
</dbReference>
<dbReference type="SUPFAM" id="SSF48403">
    <property type="entry name" value="Ankyrin repeat"/>
    <property type="match status" value="1"/>
</dbReference>
<gene>
    <name evidence="4" type="ORF">CROQUDRAFT_651440</name>
</gene>
<dbReference type="Pfam" id="PF13857">
    <property type="entry name" value="Ank_5"/>
    <property type="match status" value="1"/>
</dbReference>
<proteinExistence type="predicted"/>
<dbReference type="PROSITE" id="PS50088">
    <property type="entry name" value="ANK_REPEAT"/>
    <property type="match status" value="1"/>
</dbReference>
<dbReference type="Proteomes" id="UP000886653">
    <property type="component" value="Unassembled WGS sequence"/>
</dbReference>
<dbReference type="InterPro" id="IPR035984">
    <property type="entry name" value="Acyl-CoA-binding_sf"/>
</dbReference>
<dbReference type="PROSITE" id="PS50297">
    <property type="entry name" value="ANK_REP_REGION"/>
    <property type="match status" value="1"/>
</dbReference>
<keyword evidence="5" id="KW-1185">Reference proteome</keyword>
<feature type="repeat" description="ANK" evidence="1">
    <location>
        <begin position="249"/>
        <end position="281"/>
    </location>
</feature>
<feature type="compositionally biased region" description="Basic and acidic residues" evidence="2">
    <location>
        <begin position="154"/>
        <end position="171"/>
    </location>
</feature>
<evidence type="ECO:0000313" key="4">
    <source>
        <dbReference type="EMBL" id="KAG0151226.1"/>
    </source>
</evidence>
<name>A0A9P6NQ00_9BASI</name>
<dbReference type="GO" id="GO:0000062">
    <property type="term" value="F:fatty-acyl-CoA binding"/>
    <property type="evidence" value="ECO:0007669"/>
    <property type="project" value="InterPro"/>
</dbReference>
<dbReference type="InterPro" id="IPR014352">
    <property type="entry name" value="FERM/acyl-CoA-bd_prot_sf"/>
</dbReference>
<feature type="domain" description="ACB" evidence="3">
    <location>
        <begin position="12"/>
        <end position="57"/>
    </location>
</feature>
<evidence type="ECO:0000313" key="5">
    <source>
        <dbReference type="Proteomes" id="UP000886653"/>
    </source>
</evidence>
<dbReference type="EMBL" id="MU167214">
    <property type="protein sequence ID" value="KAG0151226.1"/>
    <property type="molecule type" value="Genomic_DNA"/>
</dbReference>
<accession>A0A9P6NQ00</accession>
<feature type="compositionally biased region" description="Acidic residues" evidence="2">
    <location>
        <begin position="132"/>
        <end position="149"/>
    </location>
</feature>
<protein>
    <recommendedName>
        <fullName evidence="3">ACB domain-containing protein</fullName>
    </recommendedName>
</protein>
<dbReference type="AlphaFoldDB" id="A0A9P6NQ00"/>
<dbReference type="SMART" id="SM00248">
    <property type="entry name" value="ANK"/>
    <property type="match status" value="1"/>
</dbReference>
<dbReference type="SUPFAM" id="SSF47027">
    <property type="entry name" value="Acyl-CoA binding protein"/>
    <property type="match status" value="1"/>
</dbReference>
<organism evidence="4 5">
    <name type="scientific">Cronartium quercuum f. sp. fusiforme G11</name>
    <dbReference type="NCBI Taxonomy" id="708437"/>
    <lineage>
        <taxon>Eukaryota</taxon>
        <taxon>Fungi</taxon>
        <taxon>Dikarya</taxon>
        <taxon>Basidiomycota</taxon>
        <taxon>Pucciniomycotina</taxon>
        <taxon>Pucciniomycetes</taxon>
        <taxon>Pucciniales</taxon>
        <taxon>Coleosporiaceae</taxon>
        <taxon>Cronartium</taxon>
    </lineage>
</organism>
<feature type="region of interest" description="Disordered" evidence="2">
    <location>
        <begin position="126"/>
        <end position="186"/>
    </location>
</feature>
<dbReference type="Gene3D" id="1.20.80.10">
    <property type="match status" value="1"/>
</dbReference>
<evidence type="ECO:0000256" key="1">
    <source>
        <dbReference type="PROSITE-ProRule" id="PRU00023"/>
    </source>
</evidence>
<dbReference type="Pfam" id="PF00887">
    <property type="entry name" value="ACBP"/>
    <property type="match status" value="1"/>
</dbReference>
<evidence type="ECO:0000256" key="2">
    <source>
        <dbReference type="SAM" id="MobiDB-lite"/>
    </source>
</evidence>
<dbReference type="InterPro" id="IPR000582">
    <property type="entry name" value="Acyl-CoA-binding_protein"/>
</dbReference>
<reference evidence="4" key="1">
    <citation type="submission" date="2013-11" db="EMBL/GenBank/DDBJ databases">
        <title>Genome sequence of the fusiform rust pathogen reveals effectors for host alternation and coevolution with pine.</title>
        <authorList>
            <consortium name="DOE Joint Genome Institute"/>
            <person name="Smith K."/>
            <person name="Pendleton A."/>
            <person name="Kubisiak T."/>
            <person name="Anderson C."/>
            <person name="Salamov A."/>
            <person name="Aerts A."/>
            <person name="Riley R."/>
            <person name="Clum A."/>
            <person name="Lindquist E."/>
            <person name="Ence D."/>
            <person name="Campbell M."/>
            <person name="Kronenberg Z."/>
            <person name="Feau N."/>
            <person name="Dhillon B."/>
            <person name="Hamelin R."/>
            <person name="Burleigh J."/>
            <person name="Smith J."/>
            <person name="Yandell M."/>
            <person name="Nelson C."/>
            <person name="Grigoriev I."/>
            <person name="Davis J."/>
        </authorList>
    </citation>
    <scope>NUCLEOTIDE SEQUENCE</scope>
    <source>
        <strain evidence="4">G11</strain>
    </source>
</reference>
<dbReference type="OrthoDB" id="341259at2759"/>
<evidence type="ECO:0000259" key="3">
    <source>
        <dbReference type="Pfam" id="PF00887"/>
    </source>
</evidence>
<dbReference type="InterPro" id="IPR036770">
    <property type="entry name" value="Ankyrin_rpt-contain_sf"/>
</dbReference>
<keyword evidence="1" id="KW-0040">ANK repeat</keyword>
<dbReference type="Gene3D" id="1.25.40.20">
    <property type="entry name" value="Ankyrin repeat-containing domain"/>
    <property type="match status" value="1"/>
</dbReference>
<comment type="caution">
    <text evidence="4">The sequence shown here is derived from an EMBL/GenBank/DDBJ whole genome shotgun (WGS) entry which is preliminary data.</text>
</comment>